<protein>
    <submittedName>
        <fullName evidence="2">F-box domain-containing protein</fullName>
    </submittedName>
</protein>
<dbReference type="PANTHER" id="PTHR38926:SF5">
    <property type="entry name" value="F-BOX AND LEUCINE-RICH REPEAT PROTEIN 6"/>
    <property type="match status" value="1"/>
</dbReference>
<evidence type="ECO:0000313" key="3">
    <source>
        <dbReference type="Proteomes" id="UP000887116"/>
    </source>
</evidence>
<dbReference type="Pfam" id="PF12937">
    <property type="entry name" value="F-box-like"/>
    <property type="match status" value="1"/>
</dbReference>
<evidence type="ECO:0000259" key="1">
    <source>
        <dbReference type="PROSITE" id="PS50181"/>
    </source>
</evidence>
<feature type="domain" description="F-box" evidence="1">
    <location>
        <begin position="1"/>
        <end position="52"/>
    </location>
</feature>
<dbReference type="EMBL" id="BMAO01005357">
    <property type="protein sequence ID" value="GFR00924.1"/>
    <property type="molecule type" value="Genomic_DNA"/>
</dbReference>
<dbReference type="InterPro" id="IPR001810">
    <property type="entry name" value="F-box_dom"/>
</dbReference>
<dbReference type="PANTHER" id="PTHR38926">
    <property type="entry name" value="F-BOX DOMAIN CONTAINING PROTEIN, EXPRESSED"/>
    <property type="match status" value="1"/>
</dbReference>
<gene>
    <name evidence="2" type="primary">AVEN_234524_1</name>
    <name evidence="2" type="ORF">TNCT_521641</name>
</gene>
<dbReference type="Proteomes" id="UP000887116">
    <property type="component" value="Unassembled WGS sequence"/>
</dbReference>
<dbReference type="SUPFAM" id="SSF52047">
    <property type="entry name" value="RNI-like"/>
    <property type="match status" value="1"/>
</dbReference>
<sequence>MANISNLPPEILLQIFVRYCETETQHNFIDNVANVCRHWKELCTEASLWNIFDGTLPFETLLDFSCREYLRHTEILIFSKLTKSPKVKDVKLIYQNMPEVKTVNLSNIMKTEFYKMKIPFTFVSELVVYCPKLQEIILNDANPLHDFVPSRLMFKGFFTLRGSDLISVDFSNSSGYSFLELFNIIGSTCPNLEQLKAYNLRKNYGHPIFSIEHMQNGLPKLKVLHLGYPVEFECNHFKTTDGFRELTTFSHPCIENGRYELNEVKFKKLLMKSPHLKELDIQGFSFVTALNIYSLPTANLEKLNVSDTKLCLSDDFDNVLQRWNHSLIELDVSHEQESTINGCLVSFASSGSLKNLVSLYLYNTSVTMSTVKMIIENCPKLNYLLLQSCADIMEQLRCAHEGEGAIKKLALDAEIFIFNEQDFNLLKLIVV</sequence>
<evidence type="ECO:0000313" key="2">
    <source>
        <dbReference type="EMBL" id="GFR00924.1"/>
    </source>
</evidence>
<dbReference type="SUPFAM" id="SSF81383">
    <property type="entry name" value="F-box domain"/>
    <property type="match status" value="1"/>
</dbReference>
<reference evidence="2" key="1">
    <citation type="submission" date="2020-07" db="EMBL/GenBank/DDBJ databases">
        <title>Multicomponent nature underlies the extraordinary mechanical properties of spider dragline silk.</title>
        <authorList>
            <person name="Kono N."/>
            <person name="Nakamura H."/>
            <person name="Mori M."/>
            <person name="Yoshida Y."/>
            <person name="Ohtoshi R."/>
            <person name="Malay A.D."/>
            <person name="Moran D.A.P."/>
            <person name="Tomita M."/>
            <person name="Numata K."/>
            <person name="Arakawa K."/>
        </authorList>
    </citation>
    <scope>NUCLEOTIDE SEQUENCE</scope>
</reference>
<dbReference type="Gene3D" id="3.80.10.10">
    <property type="entry name" value="Ribonuclease Inhibitor"/>
    <property type="match status" value="1"/>
</dbReference>
<organism evidence="2 3">
    <name type="scientific">Trichonephila clavata</name>
    <name type="common">Joro spider</name>
    <name type="synonym">Nephila clavata</name>
    <dbReference type="NCBI Taxonomy" id="2740835"/>
    <lineage>
        <taxon>Eukaryota</taxon>
        <taxon>Metazoa</taxon>
        <taxon>Ecdysozoa</taxon>
        <taxon>Arthropoda</taxon>
        <taxon>Chelicerata</taxon>
        <taxon>Arachnida</taxon>
        <taxon>Araneae</taxon>
        <taxon>Araneomorphae</taxon>
        <taxon>Entelegynae</taxon>
        <taxon>Araneoidea</taxon>
        <taxon>Nephilidae</taxon>
        <taxon>Trichonephila</taxon>
    </lineage>
</organism>
<dbReference type="PROSITE" id="PS50181">
    <property type="entry name" value="FBOX"/>
    <property type="match status" value="1"/>
</dbReference>
<dbReference type="InterPro" id="IPR032675">
    <property type="entry name" value="LRR_dom_sf"/>
</dbReference>
<accession>A0A8X6LBG5</accession>
<dbReference type="InterPro" id="IPR036047">
    <property type="entry name" value="F-box-like_dom_sf"/>
</dbReference>
<dbReference type="OrthoDB" id="3134645at2759"/>
<keyword evidence="3" id="KW-1185">Reference proteome</keyword>
<dbReference type="AlphaFoldDB" id="A0A8X6LBG5"/>
<dbReference type="Gene3D" id="1.20.1280.50">
    <property type="match status" value="1"/>
</dbReference>
<comment type="caution">
    <text evidence="2">The sequence shown here is derived from an EMBL/GenBank/DDBJ whole genome shotgun (WGS) entry which is preliminary data.</text>
</comment>
<name>A0A8X6LBG5_TRICU</name>
<proteinExistence type="predicted"/>